<dbReference type="EC" id="3.1.3.-" evidence="1"/>
<name>A0ABY5MSQ5_9HYPH</name>
<organism evidence="1 2">
    <name type="scientific">Nitratireductor thuwali</name>
    <dbReference type="NCBI Taxonomy" id="2267699"/>
    <lineage>
        <taxon>Bacteria</taxon>
        <taxon>Pseudomonadati</taxon>
        <taxon>Pseudomonadota</taxon>
        <taxon>Alphaproteobacteria</taxon>
        <taxon>Hyphomicrobiales</taxon>
        <taxon>Phyllobacteriaceae</taxon>
        <taxon>Nitratireductor</taxon>
    </lineage>
</organism>
<dbReference type="Gene3D" id="3.40.50.1000">
    <property type="entry name" value="HAD superfamily/HAD-like"/>
    <property type="match status" value="1"/>
</dbReference>
<dbReference type="InterPro" id="IPR051806">
    <property type="entry name" value="HAD-like_SPP"/>
</dbReference>
<dbReference type="EMBL" id="CP030942">
    <property type="protein sequence ID" value="UUP19648.1"/>
    <property type="molecule type" value="Genomic_DNA"/>
</dbReference>
<keyword evidence="1" id="KW-0614">Plasmid</keyword>
<evidence type="ECO:0000313" key="1">
    <source>
        <dbReference type="EMBL" id="UUP19648.1"/>
    </source>
</evidence>
<dbReference type="InterPro" id="IPR023214">
    <property type="entry name" value="HAD_sf"/>
</dbReference>
<proteinExistence type="predicted"/>
<dbReference type="Proteomes" id="UP001342418">
    <property type="component" value="Plasmid p1536_1"/>
</dbReference>
<dbReference type="PANTHER" id="PTHR43481:SF4">
    <property type="entry name" value="GLYCEROL-1-PHOSPHATE PHOSPHOHYDROLASE 1-RELATED"/>
    <property type="match status" value="1"/>
</dbReference>
<sequence length="228" mass="23701">MAERLIIFDCDGVLVDSEPLAAEAYVEVYRRHGLGIGPEAVAACVGMKQADIIDKIGAETGQRLLAAGEADLWPVTKELFTHRLKPVAGVIDFLSVLSGPRCVASSSSLERIHHSLAVTALAGLVGEGIYSSSMVARGKPAPDLFLHAASKMGFDPADCAVIEDSPFGIEGAVAAGMTAIGLTAGGHSYEGHAEILRDAGADAVCPSWEDAARELMARGFVAETVRAG</sequence>
<protein>
    <submittedName>
        <fullName evidence="1">6-phosphogluconate phosphatase</fullName>
        <ecNumber evidence="1">3.1.3.-</ecNumber>
    </submittedName>
</protein>
<dbReference type="RefSeq" id="WP_338532112.1">
    <property type="nucleotide sequence ID" value="NZ_CP030942.1"/>
</dbReference>
<dbReference type="InterPro" id="IPR023198">
    <property type="entry name" value="PGP-like_dom2"/>
</dbReference>
<keyword evidence="1" id="KW-0378">Hydrolase</keyword>
<dbReference type="CDD" id="cd07526">
    <property type="entry name" value="HAD_BPGM_like"/>
    <property type="match status" value="1"/>
</dbReference>
<evidence type="ECO:0000313" key="2">
    <source>
        <dbReference type="Proteomes" id="UP001342418"/>
    </source>
</evidence>
<dbReference type="InterPro" id="IPR006439">
    <property type="entry name" value="HAD-SF_hydro_IA"/>
</dbReference>
<geneLocation type="plasmid" evidence="1 2">
    <name>p1536_1</name>
</geneLocation>
<dbReference type="SFLD" id="SFLDG01129">
    <property type="entry name" value="C1.5:_HAD__Beta-PGM__Phosphata"/>
    <property type="match status" value="1"/>
</dbReference>
<dbReference type="Pfam" id="PF00702">
    <property type="entry name" value="Hydrolase"/>
    <property type="match status" value="1"/>
</dbReference>
<dbReference type="Gene3D" id="1.10.150.240">
    <property type="entry name" value="Putative phosphatase, domain 2"/>
    <property type="match status" value="1"/>
</dbReference>
<dbReference type="InterPro" id="IPR036412">
    <property type="entry name" value="HAD-like_sf"/>
</dbReference>
<reference evidence="1 2" key="1">
    <citation type="submission" date="2018-07" db="EMBL/GenBank/DDBJ databases">
        <title>Genome sequence of Nitratireductor thuwali#1536.</title>
        <authorList>
            <person name="Michoud G."/>
            <person name="Merlino G."/>
            <person name="Sefrji F.O."/>
            <person name="Daffonchio D."/>
        </authorList>
    </citation>
    <scope>NUCLEOTIDE SEQUENCE [LARGE SCALE GENOMIC DNA]</scope>
    <source>
        <strain evidence="1 2">Nit1536</strain>
        <plasmid evidence="1 2">p1536_1</plasmid>
    </source>
</reference>
<dbReference type="SUPFAM" id="SSF56784">
    <property type="entry name" value="HAD-like"/>
    <property type="match status" value="1"/>
</dbReference>
<dbReference type="GO" id="GO:0016787">
    <property type="term" value="F:hydrolase activity"/>
    <property type="evidence" value="ECO:0007669"/>
    <property type="project" value="UniProtKB-KW"/>
</dbReference>
<dbReference type="NCBIfam" id="TIGR01509">
    <property type="entry name" value="HAD-SF-IA-v3"/>
    <property type="match status" value="1"/>
</dbReference>
<keyword evidence="2" id="KW-1185">Reference proteome</keyword>
<accession>A0ABY5MSQ5</accession>
<dbReference type="SFLD" id="SFLDS00003">
    <property type="entry name" value="Haloacid_Dehalogenase"/>
    <property type="match status" value="1"/>
</dbReference>
<dbReference type="PANTHER" id="PTHR43481">
    <property type="entry name" value="FRUCTOSE-1-PHOSPHATE PHOSPHATASE"/>
    <property type="match status" value="1"/>
</dbReference>
<gene>
    <name evidence="1" type="primary">yieH_3</name>
    <name evidence="1" type="ORF">NTH_04154</name>
</gene>